<accession>A0A9K3GUR3</accession>
<keyword evidence="2" id="KW-0833">Ubl conjugation pathway</keyword>
<evidence type="ECO:0000313" key="4">
    <source>
        <dbReference type="Proteomes" id="UP000215914"/>
    </source>
</evidence>
<keyword evidence="1" id="KW-0808">Transferase</keyword>
<dbReference type="GO" id="GO:0016740">
    <property type="term" value="F:transferase activity"/>
    <property type="evidence" value="ECO:0007669"/>
    <property type="project" value="UniProtKB-KW"/>
</dbReference>
<dbReference type="EMBL" id="MNCJ02000332">
    <property type="protein sequence ID" value="KAF5756205.1"/>
    <property type="molecule type" value="Genomic_DNA"/>
</dbReference>
<evidence type="ECO:0000256" key="1">
    <source>
        <dbReference type="ARBA" id="ARBA00022679"/>
    </source>
</evidence>
<gene>
    <name evidence="3" type="ORF">HanXRQr2_Chr17g0811891</name>
</gene>
<dbReference type="AlphaFoldDB" id="A0A9K3GUR3"/>
<comment type="caution">
    <text evidence="3">The sequence shown here is derived from an EMBL/GenBank/DDBJ whole genome shotgun (WGS) entry which is preliminary data.</text>
</comment>
<dbReference type="InterPro" id="IPR016135">
    <property type="entry name" value="UBQ-conjugating_enzyme/RWD"/>
</dbReference>
<evidence type="ECO:0000256" key="2">
    <source>
        <dbReference type="ARBA" id="ARBA00022786"/>
    </source>
</evidence>
<dbReference type="PANTHER" id="PTHR46116:SF41">
    <property type="entry name" value="UBIQUITIN-CONJUGATING ENZYME E2 25-RELATED"/>
    <property type="match status" value="1"/>
</dbReference>
<evidence type="ECO:0000313" key="3">
    <source>
        <dbReference type="EMBL" id="KAF5756205.1"/>
    </source>
</evidence>
<keyword evidence="4" id="KW-1185">Reference proteome</keyword>
<sequence length="100" mass="10944">MTCIMNKPPKNFEAVVIGHFRNRAKDIMKDCTAFVDGLKAGNGEGNNSCCCSHEFRQDVASCIPELNNSFNKIGATFDDVCSLTPAVICFSPSLPIYLYS</sequence>
<dbReference type="Gramene" id="mRNA:HanXRQr2_Chr17g0811891">
    <property type="protein sequence ID" value="mRNA:HanXRQr2_Chr17g0811891"/>
    <property type="gene ID" value="HanXRQr2_Chr17g0811891"/>
</dbReference>
<dbReference type="Proteomes" id="UP000215914">
    <property type="component" value="Unassembled WGS sequence"/>
</dbReference>
<dbReference type="Gene3D" id="3.10.110.10">
    <property type="entry name" value="Ubiquitin Conjugating Enzyme"/>
    <property type="match status" value="1"/>
</dbReference>
<reference evidence="3" key="2">
    <citation type="submission" date="2020-06" db="EMBL/GenBank/DDBJ databases">
        <title>Helianthus annuus Genome sequencing and assembly Release 2.</title>
        <authorList>
            <person name="Gouzy J."/>
            <person name="Langlade N."/>
            <person name="Munos S."/>
        </authorList>
    </citation>
    <scope>NUCLEOTIDE SEQUENCE</scope>
    <source>
        <tissue evidence="3">Leaves</tissue>
    </source>
</reference>
<name>A0A9K3GUR3_HELAN</name>
<proteinExistence type="predicted"/>
<dbReference type="PANTHER" id="PTHR46116">
    <property type="entry name" value="(E3-INDEPENDENT) E2 UBIQUITIN-CONJUGATING ENZYME"/>
    <property type="match status" value="1"/>
</dbReference>
<reference evidence="3" key="1">
    <citation type="journal article" date="2017" name="Nature">
        <title>The sunflower genome provides insights into oil metabolism, flowering and Asterid evolution.</title>
        <authorList>
            <person name="Badouin H."/>
            <person name="Gouzy J."/>
            <person name="Grassa C.J."/>
            <person name="Murat F."/>
            <person name="Staton S.E."/>
            <person name="Cottret L."/>
            <person name="Lelandais-Briere C."/>
            <person name="Owens G.L."/>
            <person name="Carrere S."/>
            <person name="Mayjonade B."/>
            <person name="Legrand L."/>
            <person name="Gill N."/>
            <person name="Kane N.C."/>
            <person name="Bowers J.E."/>
            <person name="Hubner S."/>
            <person name="Bellec A."/>
            <person name="Berard A."/>
            <person name="Berges H."/>
            <person name="Blanchet N."/>
            <person name="Boniface M.C."/>
            <person name="Brunel D."/>
            <person name="Catrice O."/>
            <person name="Chaidir N."/>
            <person name="Claudel C."/>
            <person name="Donnadieu C."/>
            <person name="Faraut T."/>
            <person name="Fievet G."/>
            <person name="Helmstetter N."/>
            <person name="King M."/>
            <person name="Knapp S.J."/>
            <person name="Lai Z."/>
            <person name="Le Paslier M.C."/>
            <person name="Lippi Y."/>
            <person name="Lorenzon L."/>
            <person name="Mandel J.R."/>
            <person name="Marage G."/>
            <person name="Marchand G."/>
            <person name="Marquand E."/>
            <person name="Bret-Mestries E."/>
            <person name="Morien E."/>
            <person name="Nambeesan S."/>
            <person name="Nguyen T."/>
            <person name="Pegot-Espagnet P."/>
            <person name="Pouilly N."/>
            <person name="Raftis F."/>
            <person name="Sallet E."/>
            <person name="Schiex T."/>
            <person name="Thomas J."/>
            <person name="Vandecasteele C."/>
            <person name="Vares D."/>
            <person name="Vear F."/>
            <person name="Vautrin S."/>
            <person name="Crespi M."/>
            <person name="Mangin B."/>
            <person name="Burke J.M."/>
            <person name="Salse J."/>
            <person name="Munos S."/>
            <person name="Vincourt P."/>
            <person name="Rieseberg L.H."/>
            <person name="Langlade N.B."/>
        </authorList>
    </citation>
    <scope>NUCLEOTIDE SEQUENCE</scope>
    <source>
        <tissue evidence="3">Leaves</tissue>
    </source>
</reference>
<protein>
    <submittedName>
        <fullName evidence="3">Uncharacterized protein</fullName>
    </submittedName>
</protein>
<organism evidence="3 4">
    <name type="scientific">Helianthus annuus</name>
    <name type="common">Common sunflower</name>
    <dbReference type="NCBI Taxonomy" id="4232"/>
    <lineage>
        <taxon>Eukaryota</taxon>
        <taxon>Viridiplantae</taxon>
        <taxon>Streptophyta</taxon>
        <taxon>Embryophyta</taxon>
        <taxon>Tracheophyta</taxon>
        <taxon>Spermatophyta</taxon>
        <taxon>Magnoliopsida</taxon>
        <taxon>eudicotyledons</taxon>
        <taxon>Gunneridae</taxon>
        <taxon>Pentapetalae</taxon>
        <taxon>asterids</taxon>
        <taxon>campanulids</taxon>
        <taxon>Asterales</taxon>
        <taxon>Asteraceae</taxon>
        <taxon>Asteroideae</taxon>
        <taxon>Heliantheae alliance</taxon>
        <taxon>Heliantheae</taxon>
        <taxon>Helianthus</taxon>
    </lineage>
</organism>